<evidence type="ECO:0000256" key="1">
    <source>
        <dbReference type="ARBA" id="ARBA00005429"/>
    </source>
</evidence>
<evidence type="ECO:0000259" key="4">
    <source>
        <dbReference type="PROSITE" id="PS51716"/>
    </source>
</evidence>
<keyword evidence="2" id="KW-0175">Coiled coil</keyword>
<dbReference type="AlphaFoldDB" id="A0A0C9TZY1"/>
<evidence type="ECO:0000313" key="6">
    <source>
        <dbReference type="Proteomes" id="UP000053647"/>
    </source>
</evidence>
<feature type="domain" description="IRG-type G" evidence="4">
    <location>
        <begin position="214"/>
        <end position="397"/>
    </location>
</feature>
<evidence type="ECO:0000256" key="3">
    <source>
        <dbReference type="SAM" id="MobiDB-lite"/>
    </source>
</evidence>
<feature type="domain" description="IRG-type G" evidence="4">
    <location>
        <begin position="484"/>
        <end position="690"/>
    </location>
</feature>
<dbReference type="Proteomes" id="UP000053647">
    <property type="component" value="Unassembled WGS sequence"/>
</dbReference>
<reference evidence="6" key="2">
    <citation type="submission" date="2015-01" db="EMBL/GenBank/DDBJ databases">
        <title>Evolutionary Origins and Diversification of the Mycorrhizal Mutualists.</title>
        <authorList>
            <consortium name="DOE Joint Genome Institute"/>
            <consortium name="Mycorrhizal Genomics Consortium"/>
            <person name="Kohler A."/>
            <person name="Kuo A."/>
            <person name="Nagy L.G."/>
            <person name="Floudas D."/>
            <person name="Copeland A."/>
            <person name="Barry K.W."/>
            <person name="Cichocki N."/>
            <person name="Veneault-Fourrey C."/>
            <person name="LaButti K."/>
            <person name="Lindquist E.A."/>
            <person name="Lipzen A."/>
            <person name="Lundell T."/>
            <person name="Morin E."/>
            <person name="Murat C."/>
            <person name="Riley R."/>
            <person name="Ohm R."/>
            <person name="Sun H."/>
            <person name="Tunlid A."/>
            <person name="Henrissat B."/>
            <person name="Grigoriev I.V."/>
            <person name="Hibbett D.S."/>
            <person name="Martin F."/>
        </authorList>
    </citation>
    <scope>NUCLEOTIDE SEQUENCE [LARGE SCALE GENOMIC DNA]</scope>
    <source>
        <strain evidence="6">ATCC 200175</strain>
    </source>
</reference>
<evidence type="ECO:0000256" key="2">
    <source>
        <dbReference type="SAM" id="Coils"/>
    </source>
</evidence>
<dbReference type="SUPFAM" id="SSF52540">
    <property type="entry name" value="P-loop containing nucleoside triphosphate hydrolases"/>
    <property type="match status" value="2"/>
</dbReference>
<dbReference type="PROSITE" id="PS51716">
    <property type="entry name" value="G_IRG"/>
    <property type="match status" value="2"/>
</dbReference>
<proteinExistence type="inferred from homology"/>
<reference evidence="5 6" key="1">
    <citation type="submission" date="2014-06" db="EMBL/GenBank/DDBJ databases">
        <authorList>
            <consortium name="DOE Joint Genome Institute"/>
            <person name="Kuo A."/>
            <person name="Kohler A."/>
            <person name="Nagy L.G."/>
            <person name="Floudas D."/>
            <person name="Copeland A."/>
            <person name="Barry K.W."/>
            <person name="Cichocki N."/>
            <person name="Veneault-Fourrey C."/>
            <person name="LaButti K."/>
            <person name="Lindquist E.A."/>
            <person name="Lipzen A."/>
            <person name="Lundell T."/>
            <person name="Morin E."/>
            <person name="Murat C."/>
            <person name="Sun H."/>
            <person name="Tunlid A."/>
            <person name="Henrissat B."/>
            <person name="Grigoriev I.V."/>
            <person name="Hibbett D.S."/>
            <person name="Martin F."/>
            <person name="Nordberg H.P."/>
            <person name="Cantor M.N."/>
            <person name="Hua S.X."/>
        </authorList>
    </citation>
    <scope>NUCLEOTIDE SEQUENCE [LARGE SCALE GENOMIC DNA]</scope>
    <source>
        <strain evidence="5 6">ATCC 200175</strain>
    </source>
</reference>
<dbReference type="InterPro" id="IPR030385">
    <property type="entry name" value="G_IRG_dom"/>
</dbReference>
<dbReference type="InterPro" id="IPR007743">
    <property type="entry name" value="Immunity-related_GTPase-like"/>
</dbReference>
<feature type="coiled-coil region" evidence="2">
    <location>
        <begin position="429"/>
        <end position="459"/>
    </location>
</feature>
<dbReference type="PANTHER" id="PTHR14143">
    <property type="entry name" value="INTERFERON-INDUCIBLE GTPASE FAMILY MEMBER"/>
    <property type="match status" value="1"/>
</dbReference>
<dbReference type="GO" id="GO:0016020">
    <property type="term" value="C:membrane"/>
    <property type="evidence" value="ECO:0007669"/>
    <property type="project" value="InterPro"/>
</dbReference>
<dbReference type="GO" id="GO:0005525">
    <property type="term" value="F:GTP binding"/>
    <property type="evidence" value="ECO:0007669"/>
    <property type="project" value="InterPro"/>
</dbReference>
<gene>
    <name evidence="5" type="ORF">PAXINDRAFT_117537</name>
</gene>
<evidence type="ECO:0000313" key="5">
    <source>
        <dbReference type="EMBL" id="KIJ13107.1"/>
    </source>
</evidence>
<accession>A0A0C9TZY1</accession>
<comment type="similarity">
    <text evidence="1">Belongs to the TRAFAC class dynamin-like GTPase superfamily. IRG family.</text>
</comment>
<dbReference type="InterPro" id="IPR027417">
    <property type="entry name" value="P-loop_NTPase"/>
</dbReference>
<dbReference type="Gene3D" id="3.40.50.300">
    <property type="entry name" value="P-loop containing nucleotide triphosphate hydrolases"/>
    <property type="match status" value="2"/>
</dbReference>
<organism evidence="5 6">
    <name type="scientific">Paxillus involutus ATCC 200175</name>
    <dbReference type="NCBI Taxonomy" id="664439"/>
    <lineage>
        <taxon>Eukaryota</taxon>
        <taxon>Fungi</taxon>
        <taxon>Dikarya</taxon>
        <taxon>Basidiomycota</taxon>
        <taxon>Agaricomycotina</taxon>
        <taxon>Agaricomycetes</taxon>
        <taxon>Agaricomycetidae</taxon>
        <taxon>Boletales</taxon>
        <taxon>Paxilineae</taxon>
        <taxon>Paxillaceae</taxon>
        <taxon>Paxillus</taxon>
    </lineage>
</organism>
<feature type="region of interest" description="Disordered" evidence="3">
    <location>
        <begin position="128"/>
        <end position="185"/>
    </location>
</feature>
<name>A0A0C9TZY1_PAXIN</name>
<dbReference type="EMBL" id="KN819356">
    <property type="protein sequence ID" value="KIJ13107.1"/>
    <property type="molecule type" value="Genomic_DNA"/>
</dbReference>
<sequence length="709" mass="80212">MGATISSVPATARRAAASAFAALAAVVRSLINLLRKGPARENPTFENMDVLGVEKKARSWLQAVQARAKEKQERAEAMRAEAKARAEAAEAAERQAEEELQRKRAAHAEALRNVRRIEWHTEAEKVLAESKRAEEDAKERVRQVQRQAEEDRRNAREAQEAAEAAAREADERARAAKQAHEEAEERLMKGIRPVVVPSREEVEDAKRMLQYREDLFHFAVAGVAGGGKSSLINAFRGLRNSDTTLGVAPTGVTETTLAISRLPDPNKENPFVWYDIPGAGTLKVPYWQYFNEQGLYVFDCIIVVFDSRFTKMDLAILMNCRRFGIPTYIVRSKSDVHIRNTMRDRGYDSDDNKGNRTWRKTLYAETREQYIAETRVNIKRSLEDANLPDQRVYMVSKDVLLSIVKNQNPPPEIIDELQLMKDLLSDAHSQAAEVAAREANERARAAKQAQKEAEEHLKKGVQPVVVPSHEEVEAAKRRVQYTEGLFHFAVAGVAGGGKSSLINAFRGLRNRDTAFGAAPTGVTETTLVISRLPDPNKENPFVWYDIPGAGTMKIKDWQYFNEQGLYVFDCIIVVFDSRFTMTDIATLVNCKRFGIPTYIVRSKSDAHIRSIMRERGYDSDDDDGDRTLRKTLYTEAREQYIAETRANIKQNLEDANLPDQRVYMVSNSVLLSIVKNQNVPPKFIDELELMRDLFSTAHSRRCVPRRSLR</sequence>
<protein>
    <recommendedName>
        <fullName evidence="4">IRG-type G domain-containing protein</fullName>
    </recommendedName>
</protein>
<keyword evidence="6" id="KW-1185">Reference proteome</keyword>
<dbReference type="HOGENOM" id="CLU_454994_0_0_1"/>
<dbReference type="Pfam" id="PF05049">
    <property type="entry name" value="IIGP"/>
    <property type="match status" value="2"/>
</dbReference>
<dbReference type="OrthoDB" id="422720at2759"/>
<dbReference type="PANTHER" id="PTHR14143:SF1">
    <property type="entry name" value="IRG-TYPE G DOMAIN-CONTAINING PROTEIN"/>
    <property type="match status" value="1"/>
</dbReference>